<dbReference type="OrthoDB" id="7376058at2"/>
<evidence type="ECO:0000256" key="1">
    <source>
        <dbReference type="ARBA" id="ARBA00010617"/>
    </source>
</evidence>
<reference evidence="3 4" key="1">
    <citation type="submission" date="2017-03" db="EMBL/GenBank/DDBJ databases">
        <title>Draft genome sequence of Streptomyces scabrisporus NF3, endophyte isolated from Amphipterygium adstringens.</title>
        <authorList>
            <person name="Vazquez M."/>
            <person name="Ceapa C.D."/>
            <person name="Rodriguez Luna D."/>
            <person name="Sanchez Esquivel S."/>
        </authorList>
    </citation>
    <scope>NUCLEOTIDE SEQUENCE [LARGE SCALE GENOMIC DNA]</scope>
    <source>
        <strain evidence="3 4">NF3</strain>
    </source>
</reference>
<dbReference type="GO" id="GO:0004497">
    <property type="term" value="F:monooxygenase activity"/>
    <property type="evidence" value="ECO:0007669"/>
    <property type="project" value="InterPro"/>
</dbReference>
<dbReference type="GO" id="GO:0016705">
    <property type="term" value="F:oxidoreductase activity, acting on paired donors, with incorporation or reduction of molecular oxygen"/>
    <property type="evidence" value="ECO:0007669"/>
    <property type="project" value="InterPro"/>
</dbReference>
<organism evidence="3 4">
    <name type="scientific">Embleya scabrispora</name>
    <dbReference type="NCBI Taxonomy" id="159449"/>
    <lineage>
        <taxon>Bacteria</taxon>
        <taxon>Bacillati</taxon>
        <taxon>Actinomycetota</taxon>
        <taxon>Actinomycetes</taxon>
        <taxon>Kitasatosporales</taxon>
        <taxon>Streptomycetaceae</taxon>
        <taxon>Embleya</taxon>
    </lineage>
</organism>
<dbReference type="InterPro" id="IPR036396">
    <property type="entry name" value="Cyt_P450_sf"/>
</dbReference>
<comment type="caution">
    <text evidence="3">The sequence shown here is derived from an EMBL/GenBank/DDBJ whole genome shotgun (WGS) entry which is preliminary data.</text>
</comment>
<name>A0A1T3NS93_9ACTN</name>
<evidence type="ECO:0008006" key="5">
    <source>
        <dbReference type="Google" id="ProtNLM"/>
    </source>
</evidence>
<dbReference type="GO" id="GO:0005506">
    <property type="term" value="F:iron ion binding"/>
    <property type="evidence" value="ECO:0007669"/>
    <property type="project" value="InterPro"/>
</dbReference>
<protein>
    <recommendedName>
        <fullName evidence="5">Cytochrome P450</fullName>
    </recommendedName>
</protein>
<dbReference type="GO" id="GO:0020037">
    <property type="term" value="F:heme binding"/>
    <property type="evidence" value="ECO:0007669"/>
    <property type="project" value="InterPro"/>
</dbReference>
<dbReference type="STRING" id="159449.B4N89_00810"/>
<dbReference type="PANTHER" id="PTHR24305">
    <property type="entry name" value="CYTOCHROME P450"/>
    <property type="match status" value="1"/>
</dbReference>
<evidence type="ECO:0000256" key="2">
    <source>
        <dbReference type="SAM" id="MobiDB-lite"/>
    </source>
</evidence>
<feature type="region of interest" description="Disordered" evidence="2">
    <location>
        <begin position="1"/>
        <end position="25"/>
    </location>
</feature>
<gene>
    <name evidence="3" type="ORF">B4N89_00810</name>
</gene>
<feature type="compositionally biased region" description="Polar residues" evidence="2">
    <location>
        <begin position="1"/>
        <end position="10"/>
    </location>
</feature>
<dbReference type="Gene3D" id="1.10.630.10">
    <property type="entry name" value="Cytochrome P450"/>
    <property type="match status" value="1"/>
</dbReference>
<comment type="similarity">
    <text evidence="1">Belongs to the cytochrome P450 family.</text>
</comment>
<accession>A0A1T3NS93</accession>
<dbReference type="Pfam" id="PF00067">
    <property type="entry name" value="p450"/>
    <property type="match status" value="1"/>
</dbReference>
<dbReference type="SUPFAM" id="SSF48264">
    <property type="entry name" value="Cytochrome P450"/>
    <property type="match status" value="1"/>
</dbReference>
<evidence type="ECO:0000313" key="3">
    <source>
        <dbReference type="EMBL" id="OPC79678.1"/>
    </source>
</evidence>
<dbReference type="Proteomes" id="UP000190037">
    <property type="component" value="Unassembled WGS sequence"/>
</dbReference>
<dbReference type="InterPro" id="IPR050121">
    <property type="entry name" value="Cytochrome_P450_monoxygenase"/>
</dbReference>
<dbReference type="InterPro" id="IPR001128">
    <property type="entry name" value="Cyt_P450"/>
</dbReference>
<proteinExistence type="inferred from homology"/>
<dbReference type="AlphaFoldDB" id="A0A1T3NS93"/>
<sequence>MPDSLGSTARSIRLPQSKPPSRRRARAVDTARVCAEVFAPIVAQGVIVRRPGMLKLAGRYDVARRGNALMTRLRAEYGPEPLEVNVFGRRVVLPLTAADAREVLERSPNPFTPANKEKTAALAHFEPQASLITRGPRRAARRRFSEDVLETPQAAHHLSGVFLDVIRQDIRALLANANGNTNGSTNTNTTLDWDTFHGRFLRSVRRIVLGEGAADDTALTGQLDALRADANWAFAHRRRGGVHDRFTSRLNAHLARAEPGSLAACAANTARADGVDPAGQVPHWLFAYDAAAIAAYNALTLLAAHPAYADRARNEQARRDPADPQGIAAAQELRACVLESLRLWPTTLVILRDATHGDRLAPGGAAVAVISSFFHRDAQTLEFADRFAPEAWSNGLAEPARGIVPFSAGPAACPGRNLVLFTVSAVLDTVLRETTELRPAGHTALDPGRPLPHTWNHTEVRLTAGR</sequence>
<evidence type="ECO:0000313" key="4">
    <source>
        <dbReference type="Proteomes" id="UP000190037"/>
    </source>
</evidence>
<dbReference type="EMBL" id="MWQN01000001">
    <property type="protein sequence ID" value="OPC79678.1"/>
    <property type="molecule type" value="Genomic_DNA"/>
</dbReference>
<keyword evidence="4" id="KW-1185">Reference proteome</keyword>
<dbReference type="PANTHER" id="PTHR24305:SF166">
    <property type="entry name" value="CYTOCHROME P450 12A4, MITOCHONDRIAL-RELATED"/>
    <property type="match status" value="1"/>
</dbReference>